<reference evidence="1" key="1">
    <citation type="submission" date="2015-12" db="EMBL/GenBank/DDBJ databases">
        <title>Update maize B73 reference genome by single molecule sequencing technologies.</title>
        <authorList>
            <consortium name="Maize Genome Sequencing Project"/>
            <person name="Ware D."/>
        </authorList>
    </citation>
    <scope>NUCLEOTIDE SEQUENCE</scope>
    <source>
        <tissue evidence="1">Seedling</tissue>
    </source>
</reference>
<dbReference type="EMBL" id="CM000781">
    <property type="protein sequence ID" value="AQK66410.1"/>
    <property type="molecule type" value="Genomic_DNA"/>
</dbReference>
<dbReference type="InParanoid" id="A0A1D6GTU5"/>
<accession>A0A1D6GTU5</accession>
<dbReference type="STRING" id="4577.A0A1D6GTU5"/>
<name>A0A1D6GTU5_MAIZE</name>
<sequence>MFLKTPEDPRPHHSGPKIKILSASLEKDPVIKPLRDLDSETLQATIPHIPLWVKSPDYERV</sequence>
<protein>
    <submittedName>
        <fullName evidence="1">Uncharacterized protein</fullName>
    </submittedName>
</protein>
<gene>
    <name evidence="1" type="ORF">ZEAMMB73_Zm00001d014503</name>
</gene>
<organism evidence="1">
    <name type="scientific">Zea mays</name>
    <name type="common">Maize</name>
    <dbReference type="NCBI Taxonomy" id="4577"/>
    <lineage>
        <taxon>Eukaryota</taxon>
        <taxon>Viridiplantae</taxon>
        <taxon>Streptophyta</taxon>
        <taxon>Embryophyta</taxon>
        <taxon>Tracheophyta</taxon>
        <taxon>Spermatophyta</taxon>
        <taxon>Magnoliopsida</taxon>
        <taxon>Liliopsida</taxon>
        <taxon>Poales</taxon>
        <taxon>Poaceae</taxon>
        <taxon>PACMAD clade</taxon>
        <taxon>Panicoideae</taxon>
        <taxon>Andropogonodae</taxon>
        <taxon>Andropogoneae</taxon>
        <taxon>Tripsacinae</taxon>
        <taxon>Zea</taxon>
    </lineage>
</organism>
<evidence type="ECO:0000313" key="1">
    <source>
        <dbReference type="EMBL" id="AQK66410.1"/>
    </source>
</evidence>
<proteinExistence type="predicted"/>
<dbReference type="AlphaFoldDB" id="A0A1D6GTU5"/>